<feature type="domain" description="SWIM-type" evidence="5">
    <location>
        <begin position="210"/>
        <end position="248"/>
    </location>
</feature>
<evidence type="ECO:0000313" key="7">
    <source>
        <dbReference type="Proteomes" id="UP001187192"/>
    </source>
</evidence>
<evidence type="ECO:0000256" key="1">
    <source>
        <dbReference type="ARBA" id="ARBA00022723"/>
    </source>
</evidence>
<dbReference type="PROSITE" id="PS50966">
    <property type="entry name" value="ZF_SWIM"/>
    <property type="match status" value="1"/>
</dbReference>
<keyword evidence="7" id="KW-1185">Reference proteome</keyword>
<proteinExistence type="predicted"/>
<gene>
    <name evidence="6" type="ORF">TIFTF001_027725</name>
</gene>
<evidence type="ECO:0000313" key="6">
    <source>
        <dbReference type="EMBL" id="GMN58622.1"/>
    </source>
</evidence>
<dbReference type="InterPro" id="IPR007527">
    <property type="entry name" value="Znf_SWIM"/>
</dbReference>
<dbReference type="InterPro" id="IPR006564">
    <property type="entry name" value="Znf_PMZ"/>
</dbReference>
<dbReference type="Gramene" id="FCD_00029445-RA">
    <property type="protein sequence ID" value="FCD_00029445-RA:cds"/>
    <property type="gene ID" value="FCD_00029445"/>
</dbReference>
<dbReference type="PANTHER" id="PTHR31973">
    <property type="entry name" value="POLYPROTEIN, PUTATIVE-RELATED"/>
    <property type="match status" value="1"/>
</dbReference>
<sequence>MSQVSFITAYCGRWISDNLFSDFAFQALEVYKDIDIDFGGTMLIVQTIGDREGLVMVSDQKCSIPTAVELVYPADEHGICIQHLLRNLIGRFKGLKVDGLFYRCGKLIDLRILSISCIKWNLLRMRFGNTYLKLGMRSGLEHFLRQRRYNVLTTNIYESMNAVLLEAKKSQADETPTHLTARADRHLRDMEAATRPMNVHLIDVSESEIVNGRVNNMVNLIKRTCSCLVWQSDEFPCSHAVTAIWKRKLEPADFASVYFRNSVYRETYNAVVYLLGGKSNWNVFEDLLNANVPTPNNRCSAGRPRMERNPSAGEGRTQLRCSKCNNFNHNKRICKNLVPSAMGASFSKKIKSYR</sequence>
<keyword evidence="2 4" id="KW-0863">Zinc-finger</keyword>
<protein>
    <recommendedName>
        <fullName evidence="5">SWIM-type domain-containing protein</fullName>
    </recommendedName>
</protein>
<keyword evidence="3" id="KW-0862">Zinc</keyword>
<dbReference type="Proteomes" id="UP001187192">
    <property type="component" value="Unassembled WGS sequence"/>
</dbReference>
<evidence type="ECO:0000256" key="3">
    <source>
        <dbReference type="ARBA" id="ARBA00022833"/>
    </source>
</evidence>
<organism evidence="6 7">
    <name type="scientific">Ficus carica</name>
    <name type="common">Common fig</name>
    <dbReference type="NCBI Taxonomy" id="3494"/>
    <lineage>
        <taxon>Eukaryota</taxon>
        <taxon>Viridiplantae</taxon>
        <taxon>Streptophyta</taxon>
        <taxon>Embryophyta</taxon>
        <taxon>Tracheophyta</taxon>
        <taxon>Spermatophyta</taxon>
        <taxon>Magnoliopsida</taxon>
        <taxon>eudicotyledons</taxon>
        <taxon>Gunneridae</taxon>
        <taxon>Pentapetalae</taxon>
        <taxon>rosids</taxon>
        <taxon>fabids</taxon>
        <taxon>Rosales</taxon>
        <taxon>Moraceae</taxon>
        <taxon>Ficeae</taxon>
        <taxon>Ficus</taxon>
    </lineage>
</organism>
<evidence type="ECO:0000256" key="4">
    <source>
        <dbReference type="PROSITE-ProRule" id="PRU00325"/>
    </source>
</evidence>
<dbReference type="Pfam" id="PF04434">
    <property type="entry name" value="SWIM"/>
    <property type="match status" value="1"/>
</dbReference>
<evidence type="ECO:0000259" key="5">
    <source>
        <dbReference type="PROSITE" id="PS50966"/>
    </source>
</evidence>
<dbReference type="AlphaFoldDB" id="A0AA88DNI6"/>
<dbReference type="PANTHER" id="PTHR31973:SF187">
    <property type="entry name" value="MUTATOR TRANSPOSASE MUDRA PROTEIN"/>
    <property type="match status" value="1"/>
</dbReference>
<name>A0AA88DNI6_FICCA</name>
<reference evidence="6" key="1">
    <citation type="submission" date="2023-07" db="EMBL/GenBank/DDBJ databases">
        <title>draft genome sequence of fig (Ficus carica).</title>
        <authorList>
            <person name="Takahashi T."/>
            <person name="Nishimura K."/>
        </authorList>
    </citation>
    <scope>NUCLEOTIDE SEQUENCE</scope>
</reference>
<dbReference type="EMBL" id="BTGU01000080">
    <property type="protein sequence ID" value="GMN58622.1"/>
    <property type="molecule type" value="Genomic_DNA"/>
</dbReference>
<accession>A0AA88DNI6</accession>
<evidence type="ECO:0000256" key="2">
    <source>
        <dbReference type="ARBA" id="ARBA00022771"/>
    </source>
</evidence>
<dbReference type="SMART" id="SM00575">
    <property type="entry name" value="ZnF_PMZ"/>
    <property type="match status" value="1"/>
</dbReference>
<keyword evidence="1" id="KW-0479">Metal-binding</keyword>
<dbReference type="GO" id="GO:0008270">
    <property type="term" value="F:zinc ion binding"/>
    <property type="evidence" value="ECO:0007669"/>
    <property type="project" value="UniProtKB-KW"/>
</dbReference>
<comment type="caution">
    <text evidence="6">The sequence shown here is derived from an EMBL/GenBank/DDBJ whole genome shotgun (WGS) entry which is preliminary data.</text>
</comment>